<organism evidence="4 5">
    <name type="scientific">Nyssa sinensis</name>
    <dbReference type="NCBI Taxonomy" id="561372"/>
    <lineage>
        <taxon>Eukaryota</taxon>
        <taxon>Viridiplantae</taxon>
        <taxon>Streptophyta</taxon>
        <taxon>Embryophyta</taxon>
        <taxon>Tracheophyta</taxon>
        <taxon>Spermatophyta</taxon>
        <taxon>Magnoliopsida</taxon>
        <taxon>eudicotyledons</taxon>
        <taxon>Gunneridae</taxon>
        <taxon>Pentapetalae</taxon>
        <taxon>asterids</taxon>
        <taxon>Cornales</taxon>
        <taxon>Nyssaceae</taxon>
        <taxon>Nyssa</taxon>
    </lineage>
</organism>
<dbReference type="PANTHER" id="PTHR47990">
    <property type="entry name" value="2-OXOGLUTARATE (2OG) AND FE(II)-DEPENDENT OXYGENASE SUPERFAMILY PROTEIN-RELATED"/>
    <property type="match status" value="1"/>
</dbReference>
<evidence type="ECO:0000256" key="2">
    <source>
        <dbReference type="ARBA" id="ARBA00023004"/>
    </source>
</evidence>
<dbReference type="InterPro" id="IPR026992">
    <property type="entry name" value="DIOX_N"/>
</dbReference>
<gene>
    <name evidence="4" type="ORF">F0562_010122</name>
</gene>
<dbReference type="InterPro" id="IPR027443">
    <property type="entry name" value="IPNS-like_sf"/>
</dbReference>
<dbReference type="Pfam" id="PF14226">
    <property type="entry name" value="DIOX_N"/>
    <property type="match status" value="1"/>
</dbReference>
<dbReference type="AlphaFoldDB" id="A0A5J5A067"/>
<keyword evidence="2" id="KW-0408">Iron</keyword>
<evidence type="ECO:0000256" key="1">
    <source>
        <dbReference type="ARBA" id="ARBA00022723"/>
    </source>
</evidence>
<dbReference type="Proteomes" id="UP000325577">
    <property type="component" value="Linkage Group LG4"/>
</dbReference>
<proteinExistence type="predicted"/>
<dbReference type="EMBL" id="CM018047">
    <property type="protein sequence ID" value="KAA8523699.1"/>
    <property type="molecule type" value="Genomic_DNA"/>
</dbReference>
<evidence type="ECO:0000313" key="4">
    <source>
        <dbReference type="EMBL" id="KAA8523699.1"/>
    </source>
</evidence>
<sequence>MVVLAKPAIEQFSVIKTCKPTIFFPGIPIIDLLKPNFKSLFVKACEEFGFFKVINHGVPTEFISKLEIEAIKFFSLPLTEKEKAGPPDPRFVAIFGGNPERFCYALNDYVSTVKKMGCEILELLADGLDIQPRNVFSKLLMDEHSDSVFKLNHYPPYPELQDYEW</sequence>
<dbReference type="Gene3D" id="2.60.120.330">
    <property type="entry name" value="B-lactam Antibiotic, Isopenicillin N Synthase, Chain"/>
    <property type="match status" value="2"/>
</dbReference>
<dbReference type="InterPro" id="IPR050231">
    <property type="entry name" value="Iron_ascorbate_oxido_reductase"/>
</dbReference>
<accession>A0A5J5A067</accession>
<reference evidence="4 5" key="1">
    <citation type="submission" date="2019-09" db="EMBL/GenBank/DDBJ databases">
        <title>A chromosome-level genome assembly of the Chinese tupelo Nyssa sinensis.</title>
        <authorList>
            <person name="Yang X."/>
            <person name="Kang M."/>
            <person name="Yang Y."/>
            <person name="Xiong H."/>
            <person name="Wang M."/>
            <person name="Zhang Z."/>
            <person name="Wang Z."/>
            <person name="Wu H."/>
            <person name="Ma T."/>
            <person name="Liu J."/>
            <person name="Xi Z."/>
        </authorList>
    </citation>
    <scope>NUCLEOTIDE SEQUENCE [LARGE SCALE GENOMIC DNA]</scope>
    <source>
        <strain evidence="4">J267</strain>
        <tissue evidence="4">Leaf</tissue>
    </source>
</reference>
<evidence type="ECO:0000313" key="5">
    <source>
        <dbReference type="Proteomes" id="UP000325577"/>
    </source>
</evidence>
<dbReference type="OrthoDB" id="288590at2759"/>
<dbReference type="GO" id="GO:0046872">
    <property type="term" value="F:metal ion binding"/>
    <property type="evidence" value="ECO:0007669"/>
    <property type="project" value="UniProtKB-KW"/>
</dbReference>
<keyword evidence="5" id="KW-1185">Reference proteome</keyword>
<dbReference type="SUPFAM" id="SSF51197">
    <property type="entry name" value="Clavaminate synthase-like"/>
    <property type="match status" value="1"/>
</dbReference>
<protein>
    <recommendedName>
        <fullName evidence="3">Non-haem dioxygenase N-terminal domain-containing protein</fullName>
    </recommendedName>
</protein>
<evidence type="ECO:0000259" key="3">
    <source>
        <dbReference type="Pfam" id="PF14226"/>
    </source>
</evidence>
<feature type="domain" description="Non-haem dioxygenase N-terminal" evidence="3">
    <location>
        <begin position="27"/>
        <end position="85"/>
    </location>
</feature>
<name>A0A5J5A067_9ASTE</name>
<keyword evidence="1" id="KW-0479">Metal-binding</keyword>